<protein>
    <submittedName>
        <fullName evidence="2">Uncharacterized protein</fullName>
    </submittedName>
</protein>
<dbReference type="AlphaFoldDB" id="A0A395SSR5"/>
<reference evidence="2 3" key="1">
    <citation type="journal article" date="2018" name="PLoS Pathog.">
        <title>Evolution of structural diversity of trichothecenes, a family of toxins produced by plant pathogenic and entomopathogenic fungi.</title>
        <authorList>
            <person name="Proctor R.H."/>
            <person name="McCormick S.P."/>
            <person name="Kim H.S."/>
            <person name="Cardoza R.E."/>
            <person name="Stanley A.M."/>
            <person name="Lindo L."/>
            <person name="Kelly A."/>
            <person name="Brown D.W."/>
            <person name="Lee T."/>
            <person name="Vaughan M.M."/>
            <person name="Alexander N.J."/>
            <person name="Busman M."/>
            <person name="Gutierrez S."/>
        </authorList>
    </citation>
    <scope>NUCLEOTIDE SEQUENCE [LARGE SCALE GENOMIC DNA]</scope>
    <source>
        <strain evidence="2 3">NRRL 3299</strain>
    </source>
</reference>
<keyword evidence="3" id="KW-1185">Reference proteome</keyword>
<organism evidence="2 3">
    <name type="scientific">Fusarium sporotrichioides</name>
    <dbReference type="NCBI Taxonomy" id="5514"/>
    <lineage>
        <taxon>Eukaryota</taxon>
        <taxon>Fungi</taxon>
        <taxon>Dikarya</taxon>
        <taxon>Ascomycota</taxon>
        <taxon>Pezizomycotina</taxon>
        <taxon>Sordariomycetes</taxon>
        <taxon>Hypocreomycetidae</taxon>
        <taxon>Hypocreales</taxon>
        <taxon>Nectriaceae</taxon>
        <taxon>Fusarium</taxon>
    </lineage>
</organism>
<feature type="region of interest" description="Disordered" evidence="1">
    <location>
        <begin position="537"/>
        <end position="557"/>
    </location>
</feature>
<feature type="region of interest" description="Disordered" evidence="1">
    <location>
        <begin position="266"/>
        <end position="304"/>
    </location>
</feature>
<dbReference type="Proteomes" id="UP000266152">
    <property type="component" value="Unassembled WGS sequence"/>
</dbReference>
<gene>
    <name evidence="2" type="ORF">FSPOR_638</name>
</gene>
<comment type="caution">
    <text evidence="2">The sequence shown here is derived from an EMBL/GenBank/DDBJ whole genome shotgun (WGS) entry which is preliminary data.</text>
</comment>
<feature type="compositionally biased region" description="Low complexity" evidence="1">
    <location>
        <begin position="721"/>
        <end position="734"/>
    </location>
</feature>
<feature type="region of interest" description="Disordered" evidence="1">
    <location>
        <begin position="718"/>
        <end position="794"/>
    </location>
</feature>
<evidence type="ECO:0000256" key="1">
    <source>
        <dbReference type="SAM" id="MobiDB-lite"/>
    </source>
</evidence>
<feature type="compositionally biased region" description="Acidic residues" evidence="1">
    <location>
        <begin position="286"/>
        <end position="296"/>
    </location>
</feature>
<accession>A0A395SSR5</accession>
<evidence type="ECO:0000313" key="2">
    <source>
        <dbReference type="EMBL" id="RGP75530.1"/>
    </source>
</evidence>
<name>A0A395SSR5_FUSSP</name>
<dbReference type="EMBL" id="PXOF01000014">
    <property type="protein sequence ID" value="RGP75530.1"/>
    <property type="molecule type" value="Genomic_DNA"/>
</dbReference>
<feature type="compositionally biased region" description="Polar residues" evidence="1">
    <location>
        <begin position="266"/>
        <end position="279"/>
    </location>
</feature>
<feature type="compositionally biased region" description="Basic and acidic residues" evidence="1">
    <location>
        <begin position="538"/>
        <end position="557"/>
    </location>
</feature>
<evidence type="ECO:0000313" key="3">
    <source>
        <dbReference type="Proteomes" id="UP000266152"/>
    </source>
</evidence>
<proteinExistence type="predicted"/>
<sequence>MSLPYLQDSLQADCRESLIQPQGNKPFPTSMASVPNNWTDQQDWFADTDYDFESNVDLSGGMYAQAFPDQPFPSIEVKDEYIDPALLGDGSSDISTFPGQVDHSYPTYGTTQPSVTRQKFGQTPDQSQLPLLYQSPDRGFMSQYLLQHPQSSQIKSELSALPQQSTVWSQVPDPYAPLSFYKYYQPQAHYPDAGISGHHGALSIPPNPQAYNQTVGYHTPPQGMIYPNTNLYGKPAAGTCLKCGCMAHFPPCFPLVQNTKPAQSLPAQVLQSGQRNSAPNPRWMDEDPDEESEECPEISTKKCGRNSSSRLVSRAAKSKTTGAKKLSKKHANVKIFNYTSCEQLLAWDTEDGCQISYLPEGQLDEDILFTAKELRDYLEQCPRKPRIWLQNTPSKCKERLVDADVKCRYSECPAKFGTILHGWHRVALDEFHERTTEGTKDPFKMAGVMHLWCFEQCIDPLEPIKNGILFPDDRCFIPREKSNPMAITRDDYKKVIDGAIKPWYNERLLVGVTQAPYEKHQDTLSWALCNFHVKHQNSARERTRQKRNQDKPDDEKKTMELIMGDLAEYHRRADLAKARRGYRGYVLSNGLASKPVDPPKVERASPACKEIAVDVSEYPVQDVIGAEPYDFSEAEIAKLLGEFSGTDYAGVRPLTPQSLGTKTPLKASCPAPAETAKMPFIDPLAIQANGSPAKTQDGITIPDVVALQAGDSPLGLGSLFGSPTGSVASASSTGSRKRSRDDEGVAAPESPEPKKRRQTPSPKPRSPLRKSSRCSLGARSPLKRHGGSVQRVSV</sequence>